<proteinExistence type="inferred from homology"/>
<dbReference type="GO" id="GO:0019353">
    <property type="term" value="P:protoporphyrinogen IX biosynthetic process from glutamate"/>
    <property type="evidence" value="ECO:0007669"/>
    <property type="project" value="TreeGrafter"/>
</dbReference>
<organism evidence="18 19">
    <name type="scientific">Desulfamplus magnetovallimortis</name>
    <dbReference type="NCBI Taxonomy" id="1246637"/>
    <lineage>
        <taxon>Bacteria</taxon>
        <taxon>Pseudomonadati</taxon>
        <taxon>Thermodesulfobacteriota</taxon>
        <taxon>Desulfobacteria</taxon>
        <taxon>Desulfobacterales</taxon>
        <taxon>Desulfobacteraceae</taxon>
        <taxon>Desulfamplus</taxon>
    </lineage>
</organism>
<dbReference type="CDD" id="cd05213">
    <property type="entry name" value="NAD_bind_Glutamyl_tRNA_reduct"/>
    <property type="match status" value="1"/>
</dbReference>
<feature type="binding site" evidence="9 11">
    <location>
        <begin position="50"/>
        <end position="53"/>
    </location>
    <ligand>
        <name>substrate</name>
    </ligand>
</feature>
<evidence type="ECO:0000313" key="18">
    <source>
        <dbReference type="EMBL" id="SLM32210.1"/>
    </source>
</evidence>
<feature type="binding site" evidence="9 11">
    <location>
        <position position="127"/>
    </location>
    <ligand>
        <name>substrate</name>
    </ligand>
</feature>
<dbReference type="InterPro" id="IPR006151">
    <property type="entry name" value="Shikm_DH/Glu-tRNA_Rdtase"/>
</dbReference>
<comment type="pathway">
    <text evidence="1 9 14">Porphyrin-containing compound metabolism; protoporphyrin-IX biosynthesis; 5-aminolevulinate from L-glutamyl-tRNA(Glu): step 1/2.</text>
</comment>
<feature type="domain" description="Tetrapyrrole biosynthesis glutamyl-tRNA reductase dimerisation" evidence="15">
    <location>
        <begin position="340"/>
        <end position="436"/>
    </location>
</feature>
<keyword evidence="5 9" id="KW-0560">Oxidoreductase</keyword>
<dbReference type="RefSeq" id="WP_080801642.1">
    <property type="nucleotide sequence ID" value="NZ_LT828542.1"/>
</dbReference>
<name>A0A1W1HIE2_9BACT</name>
<keyword evidence="6 9" id="KW-0627">Porphyrin biosynthesis</keyword>
<dbReference type="STRING" id="1246637.MTBBW1_600040"/>
<dbReference type="InterPro" id="IPR036343">
    <property type="entry name" value="GluRdtase_N_sf"/>
</dbReference>
<keyword evidence="4 9" id="KW-0521">NADP</keyword>
<dbReference type="SUPFAM" id="SSF69075">
    <property type="entry name" value="Glutamyl tRNA-reductase dimerization domain"/>
    <property type="match status" value="1"/>
</dbReference>
<feature type="binding site" evidence="9 12">
    <location>
        <begin position="207"/>
        <end position="212"/>
    </location>
    <ligand>
        <name>NADP(+)</name>
        <dbReference type="ChEBI" id="CHEBI:58349"/>
    </ligand>
</feature>
<dbReference type="UniPathway" id="UPA00251">
    <property type="reaction ID" value="UER00316"/>
</dbReference>
<sequence length="450" mass="50354">MSNIILIGINHNTASVELREALAFTREEIIATLQTLKQNNRVKEALIFSTCNRMEILFIPEQSCNPECSCNMDSDRDARSITDTDSMISFLGETKKISPEKFRSSLYIYSNSEAVKHIFRVASSLDSMIVGEPQILGQVKSAYRDTVEANASGVIINRLMHKAFSIAKKIRRETGIGDNAVSISYAAVELASKIFSDLSQRSVMLLGAGEMAEIAIEHLISHGVESIIVANRTFKNGVAVAEKFNGKAITFDERLDALKDVDIIVSSTGATDYVLTKAHLKKAMQLRKHRPLFLIDIAVPRDIDPGINKIDNVYLYDIDDLQNIVDDNMDERKKEAVKGERLVEEAVIKFQKWIDSLDVVPTIVDIKNKIDTIAKSEAEKTLASLDLNDWQKEAIERMLQAVSSKIMHDPIRFLKNTGCHRDDSFYINAARQLFNLDNGLALPDTTKTEI</sequence>
<evidence type="ECO:0000256" key="9">
    <source>
        <dbReference type="HAMAP-Rule" id="MF_00087"/>
    </source>
</evidence>
<evidence type="ECO:0000256" key="7">
    <source>
        <dbReference type="ARBA" id="ARBA00047464"/>
    </source>
</evidence>
<dbReference type="PIRSF" id="PIRSF000445">
    <property type="entry name" value="4pyrrol_synth_GluRdtase"/>
    <property type="match status" value="1"/>
</dbReference>
<comment type="subunit">
    <text evidence="9">Homodimer.</text>
</comment>
<dbReference type="GO" id="GO:0050661">
    <property type="term" value="F:NADP binding"/>
    <property type="evidence" value="ECO:0007669"/>
    <property type="project" value="InterPro"/>
</dbReference>
<dbReference type="FunFam" id="3.40.50.720:FF:000031">
    <property type="entry name" value="Glutamyl-tRNA reductase"/>
    <property type="match status" value="1"/>
</dbReference>
<dbReference type="PROSITE" id="PS00747">
    <property type="entry name" value="GLUTR"/>
    <property type="match status" value="1"/>
</dbReference>
<dbReference type="PANTHER" id="PTHR43013:SF1">
    <property type="entry name" value="GLUTAMYL-TRNA REDUCTASE"/>
    <property type="match status" value="1"/>
</dbReference>
<evidence type="ECO:0000256" key="10">
    <source>
        <dbReference type="PIRSR" id="PIRSR000445-1"/>
    </source>
</evidence>
<accession>A0A1W1HIE2</accession>
<comment type="catalytic activity">
    <reaction evidence="7 9 14">
        <text>(S)-4-amino-5-oxopentanoate + tRNA(Glu) + NADP(+) = L-glutamyl-tRNA(Glu) + NADPH + H(+)</text>
        <dbReference type="Rhea" id="RHEA:12344"/>
        <dbReference type="Rhea" id="RHEA-COMP:9663"/>
        <dbReference type="Rhea" id="RHEA-COMP:9680"/>
        <dbReference type="ChEBI" id="CHEBI:15378"/>
        <dbReference type="ChEBI" id="CHEBI:57501"/>
        <dbReference type="ChEBI" id="CHEBI:57783"/>
        <dbReference type="ChEBI" id="CHEBI:58349"/>
        <dbReference type="ChEBI" id="CHEBI:78442"/>
        <dbReference type="ChEBI" id="CHEBI:78520"/>
        <dbReference type="EC" id="1.2.1.70"/>
    </reaction>
</comment>
<evidence type="ECO:0000256" key="12">
    <source>
        <dbReference type="PIRSR" id="PIRSR000445-3"/>
    </source>
</evidence>
<feature type="domain" description="Quinate/shikimate 5-dehydrogenase/glutamyl-tRNA reductase" evidence="16">
    <location>
        <begin position="189"/>
        <end position="324"/>
    </location>
</feature>
<comment type="miscellaneous">
    <text evidence="9">During catalysis, the active site Cys acts as a nucleophile attacking the alpha-carbonyl group of tRNA-bound glutamate with the formation of a thioester intermediate between enzyme and glutamate, and the concomitant release of tRNA(Glu). The thioester intermediate is finally reduced by direct hydride transfer from NADPH, to form the product GSA.</text>
</comment>
<dbReference type="InterPro" id="IPR018214">
    <property type="entry name" value="GluRdtase_CS"/>
</dbReference>
<reference evidence="18 19" key="1">
    <citation type="submission" date="2017-03" db="EMBL/GenBank/DDBJ databases">
        <authorList>
            <person name="Afonso C.L."/>
            <person name="Miller P.J."/>
            <person name="Scott M.A."/>
            <person name="Spackman E."/>
            <person name="Goraichik I."/>
            <person name="Dimitrov K.M."/>
            <person name="Suarez D.L."/>
            <person name="Swayne D.E."/>
        </authorList>
    </citation>
    <scope>NUCLEOTIDE SEQUENCE [LARGE SCALE GENOMIC DNA]</scope>
    <source>
        <strain evidence="18">PRJEB14757</strain>
    </source>
</reference>
<gene>
    <name evidence="9 18" type="primary">hemA</name>
    <name evidence="18" type="ORF">MTBBW1_600040</name>
</gene>
<feature type="active site" description="Nucleophile" evidence="9 10">
    <location>
        <position position="51"/>
    </location>
</feature>
<dbReference type="InterPro" id="IPR036291">
    <property type="entry name" value="NAD(P)-bd_dom_sf"/>
</dbReference>
<dbReference type="Gene3D" id="3.40.50.720">
    <property type="entry name" value="NAD(P)-binding Rossmann-like Domain"/>
    <property type="match status" value="1"/>
</dbReference>
<evidence type="ECO:0000256" key="5">
    <source>
        <dbReference type="ARBA" id="ARBA00023002"/>
    </source>
</evidence>
<evidence type="ECO:0000256" key="2">
    <source>
        <dbReference type="ARBA" id="ARBA00005916"/>
    </source>
</evidence>
<evidence type="ECO:0000259" key="17">
    <source>
        <dbReference type="Pfam" id="PF05201"/>
    </source>
</evidence>
<dbReference type="Pfam" id="PF00745">
    <property type="entry name" value="GlutR_dimer"/>
    <property type="match status" value="1"/>
</dbReference>
<evidence type="ECO:0000256" key="6">
    <source>
        <dbReference type="ARBA" id="ARBA00023244"/>
    </source>
</evidence>
<feature type="binding site" evidence="9 11">
    <location>
        <begin position="132"/>
        <end position="134"/>
    </location>
    <ligand>
        <name>substrate</name>
    </ligand>
</feature>
<dbReference type="Pfam" id="PF01488">
    <property type="entry name" value="Shikimate_DH"/>
    <property type="match status" value="1"/>
</dbReference>
<evidence type="ECO:0000259" key="15">
    <source>
        <dbReference type="Pfam" id="PF00745"/>
    </source>
</evidence>
<comment type="domain">
    <text evidence="9">Possesses an unusual extended V-shaped dimeric structure with each monomer consisting of three distinct domains arranged along a curved 'spinal' alpha-helix. The N-terminal catalytic domain specifically recognizes the glutamate moiety of the substrate. The second domain is the NADPH-binding domain, and the third C-terminal domain is responsible for dimerization.</text>
</comment>
<dbReference type="Gene3D" id="3.30.460.30">
    <property type="entry name" value="Glutamyl-tRNA reductase, N-terminal domain"/>
    <property type="match status" value="1"/>
</dbReference>
<dbReference type="InterPro" id="IPR036453">
    <property type="entry name" value="GluRdtase_dimer_dom_sf"/>
</dbReference>
<dbReference type="InterPro" id="IPR000343">
    <property type="entry name" value="4pyrrol_synth_GluRdtase"/>
</dbReference>
<feature type="site" description="Important for activity" evidence="9 13">
    <location>
        <position position="117"/>
    </location>
</feature>
<dbReference type="OrthoDB" id="110209at2"/>
<evidence type="ECO:0000256" key="11">
    <source>
        <dbReference type="PIRSR" id="PIRSR000445-2"/>
    </source>
</evidence>
<evidence type="ECO:0000259" key="16">
    <source>
        <dbReference type="Pfam" id="PF01488"/>
    </source>
</evidence>
<evidence type="ECO:0000256" key="13">
    <source>
        <dbReference type="PIRSR" id="PIRSR000445-4"/>
    </source>
</evidence>
<evidence type="ECO:0000256" key="8">
    <source>
        <dbReference type="ARBA" id="ARBA00068659"/>
    </source>
</evidence>
<feature type="domain" description="Glutamyl-tRNA reductase N-terminal" evidence="17">
    <location>
        <begin position="7"/>
        <end position="174"/>
    </location>
</feature>
<dbReference type="NCBIfam" id="TIGR01035">
    <property type="entry name" value="hemA"/>
    <property type="match status" value="1"/>
</dbReference>
<dbReference type="PANTHER" id="PTHR43013">
    <property type="entry name" value="GLUTAMYL-TRNA REDUCTASE"/>
    <property type="match status" value="1"/>
</dbReference>
<comment type="similarity">
    <text evidence="2 9 14">Belongs to the glutamyl-tRNA reductase family.</text>
</comment>
<keyword evidence="19" id="KW-1185">Reference proteome</keyword>
<dbReference type="EMBL" id="FWEV01000304">
    <property type="protein sequence ID" value="SLM32210.1"/>
    <property type="molecule type" value="Genomic_DNA"/>
</dbReference>
<dbReference type="EC" id="1.2.1.70" evidence="3 9"/>
<evidence type="ECO:0000313" key="19">
    <source>
        <dbReference type="Proteomes" id="UP000191931"/>
    </source>
</evidence>
<dbReference type="AlphaFoldDB" id="A0A1W1HIE2"/>
<dbReference type="InterPro" id="IPR015896">
    <property type="entry name" value="4pyrrol_synth_GluRdtase_dimer"/>
</dbReference>
<feature type="binding site" evidence="9 11">
    <location>
        <position position="138"/>
    </location>
    <ligand>
        <name>substrate</name>
    </ligand>
</feature>
<protein>
    <recommendedName>
        <fullName evidence="8 9">Glutamyl-tRNA reductase</fullName>
        <shortName evidence="9">GluTR</shortName>
        <ecNumber evidence="3 9">1.2.1.70</ecNumber>
    </recommendedName>
</protein>
<dbReference type="SUPFAM" id="SSF69742">
    <property type="entry name" value="Glutamyl tRNA-reductase catalytic, N-terminal domain"/>
    <property type="match status" value="1"/>
</dbReference>
<dbReference type="Pfam" id="PF05201">
    <property type="entry name" value="GlutR_N"/>
    <property type="match status" value="1"/>
</dbReference>
<evidence type="ECO:0000256" key="4">
    <source>
        <dbReference type="ARBA" id="ARBA00022857"/>
    </source>
</evidence>
<evidence type="ECO:0000256" key="3">
    <source>
        <dbReference type="ARBA" id="ARBA00012970"/>
    </source>
</evidence>
<dbReference type="GO" id="GO:0008883">
    <property type="term" value="F:glutamyl-tRNA reductase activity"/>
    <property type="evidence" value="ECO:0007669"/>
    <property type="project" value="UniProtKB-UniRule"/>
</dbReference>
<dbReference type="SUPFAM" id="SSF51735">
    <property type="entry name" value="NAD(P)-binding Rossmann-fold domains"/>
    <property type="match status" value="1"/>
</dbReference>
<dbReference type="InterPro" id="IPR015895">
    <property type="entry name" value="4pyrrol_synth_GluRdtase_N"/>
</dbReference>
<dbReference type="FunFam" id="3.30.460.30:FF:000001">
    <property type="entry name" value="Glutamyl-tRNA reductase"/>
    <property type="match status" value="1"/>
</dbReference>
<dbReference type="Proteomes" id="UP000191931">
    <property type="component" value="Unassembled WGS sequence"/>
</dbReference>
<evidence type="ECO:0000256" key="1">
    <source>
        <dbReference type="ARBA" id="ARBA00005059"/>
    </source>
</evidence>
<dbReference type="HAMAP" id="MF_00087">
    <property type="entry name" value="Glu_tRNA_reductase"/>
    <property type="match status" value="1"/>
</dbReference>
<evidence type="ECO:0000256" key="14">
    <source>
        <dbReference type="RuleBase" id="RU000584"/>
    </source>
</evidence>
<comment type="function">
    <text evidence="9">Catalyzes the NADPH-dependent reduction of glutamyl-tRNA(Glu) to glutamate 1-semialdehyde (GSA).</text>
</comment>